<dbReference type="InterPro" id="IPR050595">
    <property type="entry name" value="Bact_response_regulator"/>
</dbReference>
<organism evidence="4 5">
    <name type="scientific">Koribacter versatilis (strain Ellin345)</name>
    <dbReference type="NCBI Taxonomy" id="204669"/>
    <lineage>
        <taxon>Bacteria</taxon>
        <taxon>Pseudomonadati</taxon>
        <taxon>Acidobacteriota</taxon>
        <taxon>Terriglobia</taxon>
        <taxon>Terriglobales</taxon>
        <taxon>Candidatus Korobacteraceae</taxon>
        <taxon>Candidatus Korobacter</taxon>
    </lineage>
</organism>
<dbReference type="EMBL" id="CP000360">
    <property type="protein sequence ID" value="ABF41168.1"/>
    <property type="molecule type" value="Genomic_DNA"/>
</dbReference>
<dbReference type="CDD" id="cd17546">
    <property type="entry name" value="REC_hyHK_CKI1_RcsC-like"/>
    <property type="match status" value="1"/>
</dbReference>
<protein>
    <submittedName>
        <fullName evidence="4">Response regulator receiver protein</fullName>
    </submittedName>
</protein>
<dbReference type="PANTHER" id="PTHR44591">
    <property type="entry name" value="STRESS RESPONSE REGULATOR PROTEIN 1"/>
    <property type="match status" value="1"/>
</dbReference>
<evidence type="ECO:0000259" key="3">
    <source>
        <dbReference type="PROSITE" id="PS50110"/>
    </source>
</evidence>
<evidence type="ECO:0000256" key="2">
    <source>
        <dbReference type="PROSITE-ProRule" id="PRU00169"/>
    </source>
</evidence>
<dbReference type="HOGENOM" id="CLU_1341795_0_0_0"/>
<dbReference type="OrthoDB" id="119298at2"/>
<reference evidence="4 5" key="1">
    <citation type="journal article" date="2009" name="Appl. Environ. Microbiol.">
        <title>Three genomes from the phylum Acidobacteria provide insight into the lifestyles of these microorganisms in soils.</title>
        <authorList>
            <person name="Ward N.L."/>
            <person name="Challacombe J.F."/>
            <person name="Janssen P.H."/>
            <person name="Henrissat B."/>
            <person name="Coutinho P.M."/>
            <person name="Wu M."/>
            <person name="Xie G."/>
            <person name="Haft D.H."/>
            <person name="Sait M."/>
            <person name="Badger J."/>
            <person name="Barabote R.D."/>
            <person name="Bradley B."/>
            <person name="Brettin T.S."/>
            <person name="Brinkac L.M."/>
            <person name="Bruce D."/>
            <person name="Creasy T."/>
            <person name="Daugherty S.C."/>
            <person name="Davidsen T.M."/>
            <person name="DeBoy R.T."/>
            <person name="Detter J.C."/>
            <person name="Dodson R.J."/>
            <person name="Durkin A.S."/>
            <person name="Ganapathy A."/>
            <person name="Gwinn-Giglio M."/>
            <person name="Han C.S."/>
            <person name="Khouri H."/>
            <person name="Kiss H."/>
            <person name="Kothari S.P."/>
            <person name="Madupu R."/>
            <person name="Nelson K.E."/>
            <person name="Nelson W.C."/>
            <person name="Paulsen I."/>
            <person name="Penn K."/>
            <person name="Ren Q."/>
            <person name="Rosovitz M.J."/>
            <person name="Selengut J.D."/>
            <person name="Shrivastava S."/>
            <person name="Sullivan S.A."/>
            <person name="Tapia R."/>
            <person name="Thompson L.S."/>
            <person name="Watkins K.L."/>
            <person name="Yang Q."/>
            <person name="Yu C."/>
            <person name="Zafar N."/>
            <person name="Zhou L."/>
            <person name="Kuske C.R."/>
        </authorList>
    </citation>
    <scope>NUCLEOTIDE SEQUENCE [LARGE SCALE GENOMIC DNA]</scope>
    <source>
        <strain evidence="4 5">Ellin345</strain>
    </source>
</reference>
<dbReference type="SMART" id="SM00448">
    <property type="entry name" value="REC"/>
    <property type="match status" value="1"/>
</dbReference>
<accession>Q1IPN2</accession>
<dbReference type="Gene3D" id="3.40.50.2300">
    <property type="match status" value="1"/>
</dbReference>
<dbReference type="Proteomes" id="UP000002432">
    <property type="component" value="Chromosome"/>
</dbReference>
<dbReference type="InterPro" id="IPR011006">
    <property type="entry name" value="CheY-like_superfamily"/>
</dbReference>
<dbReference type="EnsemblBacteria" id="ABF41168">
    <property type="protein sequence ID" value="ABF41168"/>
    <property type="gene ID" value="Acid345_2167"/>
</dbReference>
<keyword evidence="5" id="KW-1185">Reference proteome</keyword>
<dbReference type="PANTHER" id="PTHR44591:SF3">
    <property type="entry name" value="RESPONSE REGULATORY DOMAIN-CONTAINING PROTEIN"/>
    <property type="match status" value="1"/>
</dbReference>
<feature type="modified residue" description="4-aspartylphosphate" evidence="2">
    <location>
        <position position="56"/>
    </location>
</feature>
<sequence length="204" mass="21973">MVSGSTSVLAVDDDRVHAYAMEKKLRASGFVVKCVHSGPEALAELRSGKYDAILLDINMPGLNGYQTCERIRSESSIPQPAIIFHSASDASEPAVHRAYDAGADAFLTYPVDDEQLKAVLIGSVAMRRSRSATELEQVTGCESIEAGDIVQVSGLYDVTHDGDHLPSGSIVLFAGIVLPPCRLCAVSYHLTRAIPHISEDDDFR</sequence>
<keyword evidence="1 2" id="KW-0597">Phosphoprotein</keyword>
<gene>
    <name evidence="4" type="ordered locus">Acid345_2167</name>
</gene>
<dbReference type="eggNOG" id="COG0745">
    <property type="taxonomic scope" value="Bacteria"/>
</dbReference>
<dbReference type="RefSeq" id="WP_011522969.1">
    <property type="nucleotide sequence ID" value="NC_008009.1"/>
</dbReference>
<evidence type="ECO:0000313" key="4">
    <source>
        <dbReference type="EMBL" id="ABF41168.1"/>
    </source>
</evidence>
<dbReference type="SUPFAM" id="SSF52172">
    <property type="entry name" value="CheY-like"/>
    <property type="match status" value="1"/>
</dbReference>
<evidence type="ECO:0000313" key="5">
    <source>
        <dbReference type="Proteomes" id="UP000002432"/>
    </source>
</evidence>
<dbReference type="Pfam" id="PF00072">
    <property type="entry name" value="Response_reg"/>
    <property type="match status" value="1"/>
</dbReference>
<name>Q1IPN2_KORVE</name>
<feature type="domain" description="Response regulatory" evidence="3">
    <location>
        <begin position="7"/>
        <end position="124"/>
    </location>
</feature>
<dbReference type="KEGG" id="aba:Acid345_2167"/>
<proteinExistence type="predicted"/>
<dbReference type="STRING" id="204669.Acid345_2167"/>
<evidence type="ECO:0000256" key="1">
    <source>
        <dbReference type="ARBA" id="ARBA00022553"/>
    </source>
</evidence>
<dbReference type="InterPro" id="IPR001789">
    <property type="entry name" value="Sig_transdc_resp-reg_receiver"/>
</dbReference>
<dbReference type="AlphaFoldDB" id="Q1IPN2"/>
<dbReference type="GO" id="GO:0000160">
    <property type="term" value="P:phosphorelay signal transduction system"/>
    <property type="evidence" value="ECO:0007669"/>
    <property type="project" value="InterPro"/>
</dbReference>
<dbReference type="PROSITE" id="PS50110">
    <property type="entry name" value="RESPONSE_REGULATORY"/>
    <property type="match status" value="1"/>
</dbReference>